<feature type="region of interest" description="Disordered" evidence="6">
    <location>
        <begin position="618"/>
        <end position="639"/>
    </location>
</feature>
<name>A0A1Q9EFR0_SYMMI</name>
<dbReference type="Gene3D" id="3.40.50.300">
    <property type="entry name" value="P-loop containing nucleotide triphosphate hydrolases"/>
    <property type="match status" value="1"/>
</dbReference>
<dbReference type="Proteomes" id="UP000186817">
    <property type="component" value="Unassembled WGS sequence"/>
</dbReference>
<keyword evidence="2" id="KW-0677">Repeat</keyword>
<dbReference type="Pfam" id="PF00004">
    <property type="entry name" value="AAA"/>
    <property type="match status" value="1"/>
</dbReference>
<gene>
    <name evidence="8" type="primary">SAP16</name>
    <name evidence="8" type="ORF">AK812_SmicGene10506</name>
</gene>
<dbReference type="InterPro" id="IPR003959">
    <property type="entry name" value="ATPase_AAA_core"/>
</dbReference>
<evidence type="ECO:0000313" key="9">
    <source>
        <dbReference type="Proteomes" id="UP000186817"/>
    </source>
</evidence>
<evidence type="ECO:0000256" key="2">
    <source>
        <dbReference type="ARBA" id="ARBA00022737"/>
    </source>
</evidence>
<organism evidence="8 9">
    <name type="scientific">Symbiodinium microadriaticum</name>
    <name type="common">Dinoflagellate</name>
    <name type="synonym">Zooxanthella microadriatica</name>
    <dbReference type="NCBI Taxonomy" id="2951"/>
    <lineage>
        <taxon>Eukaryota</taxon>
        <taxon>Sar</taxon>
        <taxon>Alveolata</taxon>
        <taxon>Dinophyceae</taxon>
        <taxon>Suessiales</taxon>
        <taxon>Symbiodiniaceae</taxon>
        <taxon>Symbiodinium</taxon>
    </lineage>
</organism>
<dbReference type="OrthoDB" id="431929at2759"/>
<evidence type="ECO:0000256" key="3">
    <source>
        <dbReference type="ARBA" id="ARBA00022771"/>
    </source>
</evidence>
<dbReference type="GO" id="GO:0005524">
    <property type="term" value="F:ATP binding"/>
    <property type="evidence" value="ECO:0007669"/>
    <property type="project" value="InterPro"/>
</dbReference>
<proteinExistence type="predicted"/>
<keyword evidence="4" id="KW-0862">Zinc</keyword>
<evidence type="ECO:0000256" key="5">
    <source>
        <dbReference type="PROSITE-ProRule" id="PRU00449"/>
    </source>
</evidence>
<dbReference type="PANTHER" id="PTHR14677">
    <property type="entry name" value="ARSENITE INDUCUBLE RNA ASSOCIATED PROTEIN AIP-1-RELATED"/>
    <property type="match status" value="1"/>
</dbReference>
<evidence type="ECO:0000256" key="6">
    <source>
        <dbReference type="SAM" id="MobiDB-lite"/>
    </source>
</evidence>
<keyword evidence="3 5" id="KW-0863">Zinc-finger</keyword>
<dbReference type="PANTHER" id="PTHR14677:SF20">
    <property type="entry name" value="ZINC FINGER AN1-TYPE CONTAINING 2A-RELATED"/>
    <property type="match status" value="1"/>
</dbReference>
<dbReference type="GO" id="GO:0008270">
    <property type="term" value="F:zinc ion binding"/>
    <property type="evidence" value="ECO:0007669"/>
    <property type="project" value="UniProtKB-KW"/>
</dbReference>
<dbReference type="Gene3D" id="4.10.1110.10">
    <property type="entry name" value="AN1-like Zinc finger"/>
    <property type="match status" value="2"/>
</dbReference>
<dbReference type="SMART" id="SM00154">
    <property type="entry name" value="ZnF_AN1"/>
    <property type="match status" value="1"/>
</dbReference>
<dbReference type="InterPro" id="IPR003593">
    <property type="entry name" value="AAA+_ATPase"/>
</dbReference>
<dbReference type="Pfam" id="PF01428">
    <property type="entry name" value="zf-AN1"/>
    <property type="match status" value="1"/>
</dbReference>
<reference evidence="8 9" key="1">
    <citation type="submission" date="2016-02" db="EMBL/GenBank/DDBJ databases">
        <title>Genome analysis of coral dinoflagellate symbionts highlights evolutionary adaptations to a symbiotic lifestyle.</title>
        <authorList>
            <person name="Aranda M."/>
            <person name="Li Y."/>
            <person name="Liew Y.J."/>
            <person name="Baumgarten S."/>
            <person name="Simakov O."/>
            <person name="Wilson M."/>
            <person name="Piel J."/>
            <person name="Ashoor H."/>
            <person name="Bougouffa S."/>
            <person name="Bajic V.B."/>
            <person name="Ryu T."/>
            <person name="Ravasi T."/>
            <person name="Bayer T."/>
            <person name="Micklem G."/>
            <person name="Kim H."/>
            <person name="Bhak J."/>
            <person name="Lajeunesse T.C."/>
            <person name="Voolstra C.R."/>
        </authorList>
    </citation>
    <scope>NUCLEOTIDE SEQUENCE [LARGE SCALE GENOMIC DNA]</scope>
    <source>
        <strain evidence="8 9">CCMP2467</strain>
    </source>
</reference>
<evidence type="ECO:0000259" key="7">
    <source>
        <dbReference type="PROSITE" id="PS51039"/>
    </source>
</evidence>
<evidence type="ECO:0000256" key="4">
    <source>
        <dbReference type="ARBA" id="ARBA00022833"/>
    </source>
</evidence>
<protein>
    <submittedName>
        <fullName evidence="8">Zinc finger AN1 and C2H2 domain-containing stress-associated protein 16</fullName>
    </submittedName>
</protein>
<dbReference type="EMBL" id="LSRX01000165">
    <property type="protein sequence ID" value="OLQ06231.1"/>
    <property type="molecule type" value="Genomic_DNA"/>
</dbReference>
<keyword evidence="9" id="KW-1185">Reference proteome</keyword>
<feature type="domain" description="AN1-type" evidence="7">
    <location>
        <begin position="308"/>
        <end position="356"/>
    </location>
</feature>
<dbReference type="Pfam" id="PF25403">
    <property type="entry name" value="zf-C2H2_ZFAND2"/>
    <property type="match status" value="1"/>
</dbReference>
<accession>A0A1Q9EFR0</accession>
<comment type="caution">
    <text evidence="8">The sequence shown here is derived from an EMBL/GenBank/DDBJ whole genome shotgun (WGS) entry which is preliminary data.</text>
</comment>
<dbReference type="InterPro" id="IPR035896">
    <property type="entry name" value="AN1-like_Znf"/>
</dbReference>
<dbReference type="InterPro" id="IPR027417">
    <property type="entry name" value="P-loop_NTPase"/>
</dbReference>
<evidence type="ECO:0000256" key="1">
    <source>
        <dbReference type="ARBA" id="ARBA00022723"/>
    </source>
</evidence>
<dbReference type="GO" id="GO:0005737">
    <property type="term" value="C:cytoplasm"/>
    <property type="evidence" value="ECO:0007669"/>
    <property type="project" value="TreeGrafter"/>
</dbReference>
<dbReference type="SUPFAM" id="SSF52540">
    <property type="entry name" value="P-loop containing nucleoside triphosphate hydrolases"/>
    <property type="match status" value="1"/>
</dbReference>
<dbReference type="SMART" id="SM00382">
    <property type="entry name" value="AAA"/>
    <property type="match status" value="1"/>
</dbReference>
<sequence length="813" mass="89464">MFWSLMQFVINTLEQLSEANTTLAKNSGWIDSSGRWVFQRWNPELRALEVDSNRSALTHEELLRIIKEIQSLIHPETLSRFHVLRQLEPQMEGQTVRVMMDIALRCPEATQLFQGLTALQGNSSLQLVGLQFKRSTMQRPPLIKQHAALEVHAVRLTAMPGGLAAGTLHCKFSDAYGYRAQAAPMRWIKNLGQVIDCPTASSRALVVGPYIDNALSLLAAAAEGKAMRLIVLSSASLLEVGQSFAGVRRWLMTQAEAQAGSVIVLVRPVKWFSQQRHAGDDFAGLLHQVVERCQCTPPVLQSRMAVLSNAGAHCGVKECSRLDFLPFTCSQCQGVFCLDHFRFEAHACPNAAGLDSRVLVCPLCCQSIRMEVGEDPNLTWERHVQSGCTNPSGSATKAKKARCPVAGCREILGASNSVVCGRCHQKVCLKHRFEEDRTRVFRGNGIQDDTDAGFEATTGTCFWLAVQSMYTGEPCECHGVRRLWSVAYSQRAFNSERSGVEMQSMHVGQCKRRRYLRSLRSEPPCCAGSWPTRGVRLHQGLQDCLTNPAGRRMRVRADEQTLLVEFPDPQSGKGKWVQSTSEFRRGQGIVFLSLLTASPPSAWQKVFSEVIHLEQELAGASDDSKQRSPTPGRVGTEADADPQQIVSAFLSSLTVLRPGILVPAEVKDWLMDAVRACTSTAAGQPPSCVALVGPPGCGKTSMLQSLKHLPFQVLPMSIPQLINAGIGDTQLAVRRLFEAAQLQPSCVTLDDADDLFLQASLDNCNHGVSDLLVELVHMLDTCCSRRLLFILTCSTNRIPPSLACRLQFFSLNA</sequence>
<dbReference type="InterPro" id="IPR057357">
    <property type="entry name" value="Znf-C2H2_ZFAND2A/B"/>
</dbReference>
<evidence type="ECO:0000313" key="8">
    <source>
        <dbReference type="EMBL" id="OLQ06231.1"/>
    </source>
</evidence>
<dbReference type="GO" id="GO:0016887">
    <property type="term" value="F:ATP hydrolysis activity"/>
    <property type="evidence" value="ECO:0007669"/>
    <property type="project" value="InterPro"/>
</dbReference>
<dbReference type="CDD" id="cd19481">
    <property type="entry name" value="RecA-like_protease"/>
    <property type="match status" value="1"/>
</dbReference>
<dbReference type="InterPro" id="IPR000058">
    <property type="entry name" value="Znf_AN1"/>
</dbReference>
<dbReference type="PROSITE" id="PS51039">
    <property type="entry name" value="ZF_AN1"/>
    <property type="match status" value="2"/>
</dbReference>
<feature type="domain" description="AN1-type" evidence="7">
    <location>
        <begin position="397"/>
        <end position="447"/>
    </location>
</feature>
<dbReference type="AlphaFoldDB" id="A0A1Q9EFR0"/>
<dbReference type="SUPFAM" id="SSF118310">
    <property type="entry name" value="AN1-like Zinc finger"/>
    <property type="match status" value="2"/>
</dbReference>
<keyword evidence="1" id="KW-0479">Metal-binding</keyword>